<dbReference type="EMBL" id="FQUO01000009">
    <property type="protein sequence ID" value="SHF56167.1"/>
    <property type="molecule type" value="Genomic_DNA"/>
</dbReference>
<reference evidence="3 4" key="1">
    <citation type="submission" date="2016-11" db="EMBL/GenBank/DDBJ databases">
        <authorList>
            <person name="Jaros S."/>
            <person name="Januszkiewicz K."/>
            <person name="Wedrychowicz H."/>
        </authorList>
    </citation>
    <scope>NUCLEOTIDE SEQUENCE [LARGE SCALE GENOMIC DNA]</scope>
    <source>
        <strain evidence="3 4">DSM 26897</strain>
    </source>
</reference>
<evidence type="ECO:0000313" key="4">
    <source>
        <dbReference type="Proteomes" id="UP000184368"/>
    </source>
</evidence>
<feature type="domain" description="XdhC Rossmann" evidence="2">
    <location>
        <begin position="205"/>
        <end position="345"/>
    </location>
</feature>
<dbReference type="OrthoDB" id="9773039at2"/>
<dbReference type="InterPro" id="IPR052698">
    <property type="entry name" value="MoCofactor_Util/Proc"/>
</dbReference>
<proteinExistence type="predicted"/>
<dbReference type="STRING" id="1302690.BUE76_08225"/>
<evidence type="ECO:0000259" key="1">
    <source>
        <dbReference type="Pfam" id="PF02625"/>
    </source>
</evidence>
<feature type="domain" description="XdhC- CoxI" evidence="1">
    <location>
        <begin position="20"/>
        <end position="81"/>
    </location>
</feature>
<dbReference type="Gene3D" id="3.40.50.720">
    <property type="entry name" value="NAD(P)-binding Rossmann-like Domain"/>
    <property type="match status" value="1"/>
</dbReference>
<dbReference type="Pfam" id="PF13478">
    <property type="entry name" value="XdhC_C"/>
    <property type="match status" value="1"/>
</dbReference>
<sequence>MKEIKAIIDTYNQLDFTTTKAALATVSRVEGSSYRRAGARMLVLDNGNYVGGISGGCLEGDALRRAQKAIALGKPSVITYDTTQEDNHQIGVGLGCNGIIDVLFTPLNPADPQNPVRQLEEIVNTRELRLAITVTGGNDGLLGKMFLFPGEAGLAQTIPLPTVNTALLNDIKLALQEGQSQTCTYTVGAETIQVFIEVIRPATQLVIFGGNYDIYPMVRIAAELGWHTTVVMNAAKADKSLFTIANKVLHNRGDEQPAIDAHTAVILMAHDYATDFRNFEAALQTEAAYIGLLGPRKRTQKMLDALAEAGRSVSEQDWQRVFTPAGLDIGAVTPEEIALSIAAEIRMHFAGRKGTSLRERQGTIHGR</sequence>
<accession>A0A1M5CNH6</accession>
<dbReference type="PANTHER" id="PTHR30388:SF6">
    <property type="entry name" value="XANTHINE DEHYDROGENASE SUBUNIT A-RELATED"/>
    <property type="match status" value="1"/>
</dbReference>
<protein>
    <submittedName>
        <fullName evidence="3">Xanthine and CO dehydrogenase maturation factor, XdhC/CoxF family</fullName>
    </submittedName>
</protein>
<name>A0A1M5CNH6_9BACT</name>
<dbReference type="RefSeq" id="WP_073043890.1">
    <property type="nucleotide sequence ID" value="NZ_FQUO01000009.1"/>
</dbReference>
<keyword evidence="4" id="KW-1185">Reference proteome</keyword>
<evidence type="ECO:0000259" key="2">
    <source>
        <dbReference type="Pfam" id="PF13478"/>
    </source>
</evidence>
<dbReference type="InterPro" id="IPR003777">
    <property type="entry name" value="XdhC_CoxI"/>
</dbReference>
<dbReference type="AlphaFoldDB" id="A0A1M5CNH6"/>
<evidence type="ECO:0000313" key="3">
    <source>
        <dbReference type="EMBL" id="SHF56167.1"/>
    </source>
</evidence>
<dbReference type="InterPro" id="IPR027051">
    <property type="entry name" value="XdhC_Rossmann_dom"/>
</dbReference>
<dbReference type="Pfam" id="PF02625">
    <property type="entry name" value="XdhC_CoxI"/>
    <property type="match status" value="1"/>
</dbReference>
<dbReference type="Proteomes" id="UP000184368">
    <property type="component" value="Unassembled WGS sequence"/>
</dbReference>
<organism evidence="3 4">
    <name type="scientific">Cnuella takakiae</name>
    <dbReference type="NCBI Taxonomy" id="1302690"/>
    <lineage>
        <taxon>Bacteria</taxon>
        <taxon>Pseudomonadati</taxon>
        <taxon>Bacteroidota</taxon>
        <taxon>Chitinophagia</taxon>
        <taxon>Chitinophagales</taxon>
        <taxon>Chitinophagaceae</taxon>
        <taxon>Cnuella</taxon>
    </lineage>
</organism>
<gene>
    <name evidence="3" type="ORF">SAMN05444008_109144</name>
</gene>
<dbReference type="PANTHER" id="PTHR30388">
    <property type="entry name" value="ALDEHYDE OXIDOREDUCTASE MOLYBDENUM COFACTOR ASSEMBLY PROTEIN"/>
    <property type="match status" value="1"/>
</dbReference>